<dbReference type="InterPro" id="IPR025679">
    <property type="entry name" value="Imm2"/>
</dbReference>
<dbReference type="AlphaFoldDB" id="A0A0R2ZAW7"/>
<sequence length="117" mass="13411">MEDRVTYGEIRAWFLGSYYSYCKIKLSHQSSWAEGESEVGYAYGELENSFELPIEKLMLEVIALILSAGRSPEKVKKYHLDTISKLLEEIEISSTLEDLPFDEVVELKNDLRLLGVC</sequence>
<protein>
    <submittedName>
        <fullName evidence="2">Immunity protein Imm2</fullName>
    </submittedName>
</protein>
<evidence type="ECO:0000313" key="2">
    <source>
        <dbReference type="EMBL" id="SDS86190.1"/>
    </source>
</evidence>
<evidence type="ECO:0000313" key="1">
    <source>
        <dbReference type="EMBL" id="KRP57957.1"/>
    </source>
</evidence>
<accession>A0A0R2ZAW7</accession>
<reference evidence="1 3" key="1">
    <citation type="submission" date="2015-02" db="EMBL/GenBank/DDBJ databases">
        <title>Two Pseudomonas sp. nov. isolated from raw milk.</title>
        <authorList>
            <person name="Wenning M."/>
            <person name="von Neubeck M."/>
            <person name="Huptas C."/>
            <person name="Scherer S."/>
        </authorList>
    </citation>
    <scope>NUCLEOTIDE SEQUENCE [LARGE SCALE GENOMIC DNA]</scope>
    <source>
        <strain evidence="1 3">DSM 14937</strain>
    </source>
</reference>
<dbReference type="Proteomes" id="UP000052019">
    <property type="component" value="Unassembled WGS sequence"/>
</dbReference>
<name>A0A0R2ZAW7_9PSED</name>
<dbReference type="OrthoDB" id="5682000at2"/>
<dbReference type="Pfam" id="PF14426">
    <property type="entry name" value="Imm2"/>
    <property type="match status" value="1"/>
</dbReference>
<evidence type="ECO:0000313" key="3">
    <source>
        <dbReference type="Proteomes" id="UP000052019"/>
    </source>
</evidence>
<dbReference type="EMBL" id="JYLK01000019">
    <property type="protein sequence ID" value="KRP57957.1"/>
    <property type="molecule type" value="Genomic_DNA"/>
</dbReference>
<reference evidence="2 4" key="2">
    <citation type="submission" date="2016-10" db="EMBL/GenBank/DDBJ databases">
        <authorList>
            <person name="Varghese N."/>
            <person name="Submissions S."/>
        </authorList>
    </citation>
    <scope>NUCLEOTIDE SEQUENCE [LARGE SCALE GENOMIC DNA]</scope>
    <source>
        <strain evidence="2 4">BS3111</strain>
    </source>
</reference>
<keyword evidence="4" id="KW-1185">Reference proteome</keyword>
<dbReference type="Proteomes" id="UP000183126">
    <property type="component" value="Chromosome I"/>
</dbReference>
<proteinExistence type="predicted"/>
<dbReference type="RefSeq" id="WP_057009951.1">
    <property type="nucleotide sequence ID" value="NZ_JYLK01000019.1"/>
</dbReference>
<dbReference type="EMBL" id="LT629760">
    <property type="protein sequence ID" value="SDS86190.1"/>
    <property type="molecule type" value="Genomic_DNA"/>
</dbReference>
<gene>
    <name evidence="2" type="ORF">SAMN04490205_3889</name>
    <name evidence="1" type="ORF">TU79_21940</name>
</gene>
<organism evidence="1 3">
    <name type="scientific">Pseudomonas trivialis</name>
    <dbReference type="NCBI Taxonomy" id="200450"/>
    <lineage>
        <taxon>Bacteria</taxon>
        <taxon>Pseudomonadati</taxon>
        <taxon>Pseudomonadota</taxon>
        <taxon>Gammaproteobacteria</taxon>
        <taxon>Pseudomonadales</taxon>
        <taxon>Pseudomonadaceae</taxon>
        <taxon>Pseudomonas</taxon>
    </lineage>
</organism>
<dbReference type="PATRIC" id="fig|200450.4.peg.1352"/>
<evidence type="ECO:0000313" key="4">
    <source>
        <dbReference type="Proteomes" id="UP000183126"/>
    </source>
</evidence>